<reference evidence="2" key="1">
    <citation type="submission" date="2020-06" db="EMBL/GenBank/DDBJ databases">
        <authorList>
            <person name="Li T."/>
            <person name="Hu X."/>
            <person name="Zhang T."/>
            <person name="Song X."/>
            <person name="Zhang H."/>
            <person name="Dai N."/>
            <person name="Sheng W."/>
            <person name="Hou X."/>
            <person name="Wei L."/>
        </authorList>
    </citation>
    <scope>NUCLEOTIDE SEQUENCE</scope>
    <source>
        <strain evidence="2">KEN1</strain>
        <tissue evidence="2">Leaf</tissue>
    </source>
</reference>
<reference evidence="2" key="2">
    <citation type="journal article" date="2024" name="Plant">
        <title>Genomic evolution and insights into agronomic trait innovations of Sesamum species.</title>
        <authorList>
            <person name="Miao H."/>
            <person name="Wang L."/>
            <person name="Qu L."/>
            <person name="Liu H."/>
            <person name="Sun Y."/>
            <person name="Le M."/>
            <person name="Wang Q."/>
            <person name="Wei S."/>
            <person name="Zheng Y."/>
            <person name="Lin W."/>
            <person name="Duan Y."/>
            <person name="Cao H."/>
            <person name="Xiong S."/>
            <person name="Wang X."/>
            <person name="Wei L."/>
            <person name="Li C."/>
            <person name="Ma Q."/>
            <person name="Ju M."/>
            <person name="Zhao R."/>
            <person name="Li G."/>
            <person name="Mu C."/>
            <person name="Tian Q."/>
            <person name="Mei H."/>
            <person name="Zhang T."/>
            <person name="Gao T."/>
            <person name="Zhang H."/>
        </authorList>
    </citation>
    <scope>NUCLEOTIDE SEQUENCE</scope>
    <source>
        <strain evidence="2">KEN1</strain>
    </source>
</reference>
<comment type="caution">
    <text evidence="2">The sequence shown here is derived from an EMBL/GenBank/DDBJ whole genome shotgun (WGS) entry which is preliminary data.</text>
</comment>
<protein>
    <submittedName>
        <fullName evidence="2">Uncharacterized protein</fullName>
    </submittedName>
</protein>
<gene>
    <name evidence="2" type="ORF">Slati_2901100</name>
</gene>
<organism evidence="2">
    <name type="scientific">Sesamum latifolium</name>
    <dbReference type="NCBI Taxonomy" id="2727402"/>
    <lineage>
        <taxon>Eukaryota</taxon>
        <taxon>Viridiplantae</taxon>
        <taxon>Streptophyta</taxon>
        <taxon>Embryophyta</taxon>
        <taxon>Tracheophyta</taxon>
        <taxon>Spermatophyta</taxon>
        <taxon>Magnoliopsida</taxon>
        <taxon>eudicotyledons</taxon>
        <taxon>Gunneridae</taxon>
        <taxon>Pentapetalae</taxon>
        <taxon>asterids</taxon>
        <taxon>lamiids</taxon>
        <taxon>Lamiales</taxon>
        <taxon>Pedaliaceae</taxon>
        <taxon>Sesamum</taxon>
    </lineage>
</organism>
<sequence>MSSATPPIPCGHGHGRCRGPPLPTAPSNTSQIGAVVCFPSSPPPTTPPSAAPQTPDDAGLSRGAPTSEEVEQQSIVAAAAPAPPPPAVPPPSARQYINLADARSDCRFHEHINAVVQGHFPLPWSCLRQVPAEHQHF</sequence>
<dbReference type="EMBL" id="JACGWN010000010">
    <property type="protein sequence ID" value="KAL0427263.1"/>
    <property type="molecule type" value="Genomic_DNA"/>
</dbReference>
<feature type="compositionally biased region" description="Pro residues" evidence="1">
    <location>
        <begin position="40"/>
        <end position="50"/>
    </location>
</feature>
<feature type="compositionally biased region" description="Pro residues" evidence="1">
    <location>
        <begin position="81"/>
        <end position="92"/>
    </location>
</feature>
<dbReference type="AlphaFoldDB" id="A0AAW2VDT4"/>
<feature type="region of interest" description="Disordered" evidence="1">
    <location>
        <begin position="1"/>
        <end position="92"/>
    </location>
</feature>
<proteinExistence type="predicted"/>
<name>A0AAW2VDT4_9LAMI</name>
<accession>A0AAW2VDT4</accession>
<evidence type="ECO:0000256" key="1">
    <source>
        <dbReference type="SAM" id="MobiDB-lite"/>
    </source>
</evidence>
<evidence type="ECO:0000313" key="2">
    <source>
        <dbReference type="EMBL" id="KAL0427263.1"/>
    </source>
</evidence>